<proteinExistence type="predicted"/>
<feature type="compositionally biased region" description="Pro residues" evidence="1">
    <location>
        <begin position="52"/>
        <end position="63"/>
    </location>
</feature>
<evidence type="ECO:0000256" key="1">
    <source>
        <dbReference type="SAM" id="MobiDB-lite"/>
    </source>
</evidence>
<name>A0ABU7CGJ3_9TELE</name>
<gene>
    <name evidence="2" type="ORF">ATANTOWER_031901</name>
</gene>
<reference evidence="2 3" key="1">
    <citation type="submission" date="2021-07" db="EMBL/GenBank/DDBJ databases">
        <authorList>
            <person name="Palmer J.M."/>
        </authorList>
    </citation>
    <scope>NUCLEOTIDE SEQUENCE [LARGE SCALE GENOMIC DNA]</scope>
    <source>
        <strain evidence="2 3">AT_MEX2019</strain>
        <tissue evidence="2">Muscle</tissue>
    </source>
</reference>
<comment type="caution">
    <text evidence="2">The sequence shown here is derived from an EMBL/GenBank/DDBJ whole genome shotgun (WGS) entry which is preliminary data.</text>
</comment>
<dbReference type="Proteomes" id="UP001345963">
    <property type="component" value="Unassembled WGS sequence"/>
</dbReference>
<organism evidence="2 3">
    <name type="scientific">Ataeniobius toweri</name>
    <dbReference type="NCBI Taxonomy" id="208326"/>
    <lineage>
        <taxon>Eukaryota</taxon>
        <taxon>Metazoa</taxon>
        <taxon>Chordata</taxon>
        <taxon>Craniata</taxon>
        <taxon>Vertebrata</taxon>
        <taxon>Euteleostomi</taxon>
        <taxon>Actinopterygii</taxon>
        <taxon>Neopterygii</taxon>
        <taxon>Teleostei</taxon>
        <taxon>Neoteleostei</taxon>
        <taxon>Acanthomorphata</taxon>
        <taxon>Ovalentaria</taxon>
        <taxon>Atherinomorphae</taxon>
        <taxon>Cyprinodontiformes</taxon>
        <taxon>Goodeidae</taxon>
        <taxon>Ataeniobius</taxon>
    </lineage>
</organism>
<sequence>MRRIYCFLSDGGQCCFCPQGSHPPPSVTRDNLSSGATELGVTPATVANKNPPLAPPNPRPPRAATPSSLGNNYPLLDRRLSARLFPDLAEFKFVSRFCLKSVLWFSGKDRLLISGQGFKSPVTSSGQSSSSQLLGSLTIRLKPRISLPSGGSTSTPIGDFLVQDLKPIPLP</sequence>
<evidence type="ECO:0000313" key="3">
    <source>
        <dbReference type="Proteomes" id="UP001345963"/>
    </source>
</evidence>
<keyword evidence="3" id="KW-1185">Reference proteome</keyword>
<accession>A0ABU7CGJ3</accession>
<evidence type="ECO:0000313" key="2">
    <source>
        <dbReference type="EMBL" id="MED6260955.1"/>
    </source>
</evidence>
<protein>
    <submittedName>
        <fullName evidence="2">Uncharacterized protein</fullName>
    </submittedName>
</protein>
<dbReference type="EMBL" id="JAHUTI010089427">
    <property type="protein sequence ID" value="MED6260955.1"/>
    <property type="molecule type" value="Genomic_DNA"/>
</dbReference>
<feature type="region of interest" description="Disordered" evidence="1">
    <location>
        <begin position="43"/>
        <end position="69"/>
    </location>
</feature>